<protein>
    <submittedName>
        <fullName evidence="1">TIGR04255 family protein</fullName>
    </submittedName>
</protein>
<name>A0A1G8UNW2_9RHOB</name>
<accession>A0A1G8UNW2</accession>
<keyword evidence="2" id="KW-1185">Reference proteome</keyword>
<dbReference type="STRING" id="555512.SAMN04487993_10467"/>
<dbReference type="Proteomes" id="UP000199093">
    <property type="component" value="Unassembled WGS sequence"/>
</dbReference>
<gene>
    <name evidence="1" type="ORF">SAMN04487993_10467</name>
</gene>
<reference evidence="2" key="1">
    <citation type="submission" date="2016-10" db="EMBL/GenBank/DDBJ databases">
        <authorList>
            <person name="Varghese N."/>
            <person name="Submissions S."/>
        </authorList>
    </citation>
    <scope>NUCLEOTIDE SEQUENCE [LARGE SCALE GENOMIC DNA]</scope>
    <source>
        <strain evidence="2">DSM 26424</strain>
    </source>
</reference>
<dbReference type="EMBL" id="FNEJ01000046">
    <property type="protein sequence ID" value="SDJ55508.1"/>
    <property type="molecule type" value="Genomic_DNA"/>
</dbReference>
<sequence length="272" mass="30970">MSWAPVHSAHAIERIRFEVIFVDALPKKVIDAQRRLFEAQTQKFRFDAVKDQKTQKIFIGEPSNKSPIIQESEGWQSVRIASSTMQPAEVVVLNPQMLVYESSEYRNWTTAKKRFISVVGEMISRISDIVDFRSFSHDYTDRFVFQGAPEKANAKLILCGELFPLLPENTILGNELWHIHRGWFETRNGLRILINQNLDMQDGTTHIGDAVRSLQIYTKAEARLDADSQVVSDLEEFLSNLHLICNENFAQVLSGEGREMLHIDQKGAGGHG</sequence>
<dbReference type="OrthoDB" id="8450098at2"/>
<evidence type="ECO:0000313" key="1">
    <source>
        <dbReference type="EMBL" id="SDJ55508.1"/>
    </source>
</evidence>
<proteinExistence type="predicted"/>
<organism evidence="1 2">
    <name type="scientific">Salipiger marinus</name>
    <dbReference type="NCBI Taxonomy" id="555512"/>
    <lineage>
        <taxon>Bacteria</taxon>
        <taxon>Pseudomonadati</taxon>
        <taxon>Pseudomonadota</taxon>
        <taxon>Alphaproteobacteria</taxon>
        <taxon>Rhodobacterales</taxon>
        <taxon>Roseobacteraceae</taxon>
        <taxon>Salipiger</taxon>
    </lineage>
</organism>
<dbReference type="AlphaFoldDB" id="A0A1G8UNW2"/>
<evidence type="ECO:0000313" key="2">
    <source>
        <dbReference type="Proteomes" id="UP000199093"/>
    </source>
</evidence>